<dbReference type="PROSITE" id="PS50893">
    <property type="entry name" value="ABC_TRANSPORTER_2"/>
    <property type="match status" value="2"/>
</dbReference>
<evidence type="ECO:0000256" key="11">
    <source>
        <dbReference type="SAM" id="Phobius"/>
    </source>
</evidence>
<feature type="domain" description="ABC transporter" evidence="12">
    <location>
        <begin position="355"/>
        <end position="585"/>
    </location>
</feature>
<feature type="transmembrane region" description="Helical" evidence="11">
    <location>
        <begin position="64"/>
        <end position="82"/>
    </location>
</feature>
<evidence type="ECO:0000256" key="2">
    <source>
        <dbReference type="ARBA" id="ARBA00008869"/>
    </source>
</evidence>
<organism evidence="13 14">
    <name type="scientific">Prorocentrum cordatum</name>
    <dbReference type="NCBI Taxonomy" id="2364126"/>
    <lineage>
        <taxon>Eukaryota</taxon>
        <taxon>Sar</taxon>
        <taxon>Alveolata</taxon>
        <taxon>Dinophyceae</taxon>
        <taxon>Prorocentrales</taxon>
        <taxon>Prorocentraceae</taxon>
        <taxon>Prorocentrum</taxon>
    </lineage>
</organism>
<dbReference type="Pfam" id="PF12698">
    <property type="entry name" value="ABC2_membrane_3"/>
    <property type="match status" value="1"/>
</dbReference>
<feature type="transmembrane region" description="Helical" evidence="11">
    <location>
        <begin position="816"/>
        <end position="839"/>
    </location>
</feature>
<evidence type="ECO:0000256" key="3">
    <source>
        <dbReference type="ARBA" id="ARBA00022448"/>
    </source>
</evidence>
<feature type="domain" description="ABC transporter" evidence="12">
    <location>
        <begin position="1092"/>
        <end position="1331"/>
    </location>
</feature>
<keyword evidence="14" id="KW-1185">Reference proteome</keyword>
<dbReference type="PANTHER" id="PTHR19229:SF36">
    <property type="entry name" value="ATP-BINDING CASSETTE SUB-FAMILY A MEMBER 2"/>
    <property type="match status" value="1"/>
</dbReference>
<dbReference type="InterPro" id="IPR017871">
    <property type="entry name" value="ABC_transporter-like_CS"/>
</dbReference>
<name>A0ABN9S622_9DINO</name>
<dbReference type="PROSITE" id="PS00211">
    <property type="entry name" value="ABC_TRANSPORTER_1"/>
    <property type="match status" value="2"/>
</dbReference>
<feature type="transmembrane region" description="Helical" evidence="11">
    <location>
        <begin position="177"/>
        <end position="200"/>
    </location>
</feature>
<gene>
    <name evidence="13" type="ORF">PCOR1329_LOCUS26750</name>
</gene>
<keyword evidence="6" id="KW-0547">Nucleotide-binding</keyword>
<evidence type="ECO:0000313" key="13">
    <source>
        <dbReference type="EMBL" id="CAK0827137.1"/>
    </source>
</evidence>
<feature type="transmembrane region" description="Helical" evidence="11">
    <location>
        <begin position="775"/>
        <end position="796"/>
    </location>
</feature>
<evidence type="ECO:0000256" key="7">
    <source>
        <dbReference type="ARBA" id="ARBA00022840"/>
    </source>
</evidence>
<feature type="transmembrane region" description="Helical" evidence="11">
    <location>
        <begin position="147"/>
        <end position="170"/>
    </location>
</feature>
<keyword evidence="7" id="KW-0067">ATP-binding</keyword>
<keyword evidence="4 11" id="KW-0812">Transmembrane</keyword>
<dbReference type="Proteomes" id="UP001189429">
    <property type="component" value="Unassembled WGS sequence"/>
</dbReference>
<dbReference type="Gene3D" id="3.40.50.300">
    <property type="entry name" value="P-loop containing nucleotide triphosphate hydrolases"/>
    <property type="match status" value="2"/>
</dbReference>
<dbReference type="SUPFAM" id="SSF52540">
    <property type="entry name" value="P-loop containing nucleoside triphosphate hydrolases"/>
    <property type="match status" value="2"/>
</dbReference>
<evidence type="ECO:0000256" key="4">
    <source>
        <dbReference type="ARBA" id="ARBA00022692"/>
    </source>
</evidence>
<dbReference type="SMART" id="SM00382">
    <property type="entry name" value="AAA"/>
    <property type="match status" value="2"/>
</dbReference>
<dbReference type="InterPro" id="IPR013525">
    <property type="entry name" value="ABC2_TM"/>
</dbReference>
<reference evidence="13" key="1">
    <citation type="submission" date="2023-10" db="EMBL/GenBank/DDBJ databases">
        <authorList>
            <person name="Chen Y."/>
            <person name="Shah S."/>
            <person name="Dougan E. K."/>
            <person name="Thang M."/>
            <person name="Chan C."/>
        </authorList>
    </citation>
    <scope>NUCLEOTIDE SEQUENCE [LARGE SCALE GENOMIC DNA]</scope>
</reference>
<accession>A0ABN9S622</accession>
<evidence type="ECO:0000256" key="6">
    <source>
        <dbReference type="ARBA" id="ARBA00022741"/>
    </source>
</evidence>
<feature type="transmembrane region" description="Helical" evidence="11">
    <location>
        <begin position="206"/>
        <end position="225"/>
    </location>
</feature>
<dbReference type="CDD" id="cd03263">
    <property type="entry name" value="ABC_subfamily_A"/>
    <property type="match status" value="2"/>
</dbReference>
<evidence type="ECO:0000256" key="1">
    <source>
        <dbReference type="ARBA" id="ARBA00004141"/>
    </source>
</evidence>
<keyword evidence="9 11" id="KW-0472">Membrane</keyword>
<comment type="caution">
    <text evidence="13">The sequence shown here is derived from an EMBL/GenBank/DDBJ whole genome shotgun (WGS) entry which is preliminary data.</text>
</comment>
<evidence type="ECO:0000256" key="10">
    <source>
        <dbReference type="SAM" id="MobiDB-lite"/>
    </source>
</evidence>
<feature type="compositionally biased region" description="Gly residues" evidence="10">
    <location>
        <begin position="1046"/>
        <end position="1062"/>
    </location>
</feature>
<evidence type="ECO:0000313" key="14">
    <source>
        <dbReference type="Proteomes" id="UP001189429"/>
    </source>
</evidence>
<feature type="transmembrane region" description="Helical" evidence="11">
    <location>
        <begin position="735"/>
        <end position="755"/>
    </location>
</feature>
<dbReference type="InterPro" id="IPR027417">
    <property type="entry name" value="P-loop_NTPase"/>
</dbReference>
<comment type="similarity">
    <text evidence="2">Belongs to the ABC transporter superfamily. ABCA family.</text>
</comment>
<dbReference type="InterPro" id="IPR026082">
    <property type="entry name" value="ABCA"/>
</dbReference>
<protein>
    <recommendedName>
        <fullName evidence="12">ABC transporter domain-containing protein</fullName>
    </recommendedName>
</protein>
<dbReference type="PANTHER" id="PTHR19229">
    <property type="entry name" value="ATP-BINDING CASSETTE TRANSPORTER SUBFAMILY A ABCA"/>
    <property type="match status" value="1"/>
</dbReference>
<feature type="region of interest" description="Disordered" evidence="10">
    <location>
        <begin position="1045"/>
        <end position="1085"/>
    </location>
</feature>
<evidence type="ECO:0000256" key="5">
    <source>
        <dbReference type="ARBA" id="ARBA00022737"/>
    </source>
</evidence>
<proteinExistence type="inferred from homology"/>
<comment type="subcellular location">
    <subcellularLocation>
        <location evidence="1">Membrane</location>
        <topology evidence="1">Multi-pass membrane protein</topology>
    </subcellularLocation>
</comment>
<dbReference type="InterPro" id="IPR003593">
    <property type="entry name" value="AAA+_ATPase"/>
</dbReference>
<feature type="transmembrane region" description="Helical" evidence="11">
    <location>
        <begin position="891"/>
        <end position="912"/>
    </location>
</feature>
<evidence type="ECO:0000256" key="9">
    <source>
        <dbReference type="ARBA" id="ARBA00023136"/>
    </source>
</evidence>
<keyword evidence="3" id="KW-0813">Transport</keyword>
<feature type="transmembrane region" description="Helical" evidence="11">
    <location>
        <begin position="859"/>
        <end position="879"/>
    </location>
</feature>
<evidence type="ECO:0000259" key="12">
    <source>
        <dbReference type="PROSITE" id="PS50893"/>
    </source>
</evidence>
<feature type="transmembrane region" description="Helical" evidence="11">
    <location>
        <begin position="94"/>
        <end position="116"/>
    </location>
</feature>
<dbReference type="EMBL" id="CAUYUJ010009558">
    <property type="protein sequence ID" value="CAK0827137.1"/>
    <property type="molecule type" value="Genomic_DNA"/>
</dbReference>
<evidence type="ECO:0000256" key="8">
    <source>
        <dbReference type="ARBA" id="ARBA00022989"/>
    </source>
</evidence>
<keyword evidence="5" id="KW-0677">Repeat</keyword>
<sequence length="1435" mass="151977">MECPTAVADGAPWRGAAAGGATAPRGGAAGQYGAAPRQSLRACMRVLLRKHLVLGWRRGRVGSILGWAAVIVFVPLMIWSQLSSGSEESARQILCMSLLPLLGVLLMLGIFTQFVVEVVTDKELKMRYVQQVAGVSTSSYWLSYYSYYFFLTTFCAAVYLICVMAIAPFYKHSNGLLMLLVILAAFLQTFFVAMMISAVLCRARTASVVCGMIGALTVVFSYVVLPQISSTSVAVYLLEGLIPFVAPLNLLNAVGALEATGRGLTFGSWGARISASSAQTGSQQVHLAAGAQLLILLVDTVIYGLLATWLDQVYQGEFGAALPWNFCLRPAYLCPGRRPAAERRAEEESGTAPALELDRLVKVFGKHRAVDGMSLEVRRGEIFALLGHNGAGKTTAINCITGMLPATSGVVRVCGVDVSAELQEARRHLSVCPQDNPLYLEFSVDEHLAFFAALRGVPPAQAQQEIDAALVALGLTEKRAARVQTLSGGQKRRLWVATSILGTTPVVFLDEPTSGMDPANRRKLWDMLVQMKNRGRTVLFTTHYLDEADVLAQRKAVLDKGKVCVVGTSMDLKHTFGVGYHLRVVGRAAPEGDRPPLQEAALCALVRQHVPSASQEAGPGLLRAGGPEEGRRAGQSCFVLPYREAGRLGQLLQDLEGRAEELGVSDYVVEATSLEEVFLALGQGGGGGAAEAAEAGAAEALSLASPSERVPVTWSEGALAVFLLRWRQVLQRKRSLCATFLVPLALMVFTAWSSARPQAGGDAEESQQGLTGAGIGMTMTVCLAIALPYFATVLVVDRSNRCTYTATSQGLPWSAFWAGTLLSNYLHFLLLALVTPVGLAAFQAPFYGEPERLGQVLPAVLWAPVPMLLFAYSVSRLFSSAEACSKFMPGVSLLASVLPFLAVYIMALLGVVSQTSAAHDCERDLGDSDVECQAGLDFGKTMHRWAVALHWLMSFVDPYYCLPGTFLAIGLSSIPDDPVPGLALSIDVGFPAIAGSAPAVPLLGSLAISALLALSLTCDAASARQALAALRGRLCGAGRSIKQPGLGKGGASPAAGGPGGGRSASALPDEEESGVAAEEQRVATTDPGAHAVAYRGLVHTYNAGSRREVRAVRGISLAVGRGECFTLLGPNGAGKTTTLDALTGAICPPTAGEVSIGGHSLAAGPGSRLQALSSLGNCPQVDPLWPSLTGRQHLLFYARVKGLPAHLRAPQADALLRALGFSAFDADKCTQGYSGGMKRKLSLAIALIGSPPTLLLDEPSAAVDAAAKRHLWRVVQQRERSQTVILTTHSMEEAEALSDRLAIQVRGRLRCVGTPDHIKSTYGAGYQLELLVGGGLAGSGPAPEVERFVAGLCPAARLLEHHEGRYLFQLPLLKAVGVCPGELSVARLFLHMQGAPGAIGLQDYSISRPSLEQVFLRFSREQEEAEAEAAASPRA</sequence>
<dbReference type="Pfam" id="PF00005">
    <property type="entry name" value="ABC_tran"/>
    <property type="match status" value="2"/>
</dbReference>
<keyword evidence="8 11" id="KW-1133">Transmembrane helix</keyword>
<dbReference type="InterPro" id="IPR003439">
    <property type="entry name" value="ABC_transporter-like_ATP-bd"/>
</dbReference>